<evidence type="ECO:0000313" key="1">
    <source>
        <dbReference type="EMBL" id="GAJ04412.1"/>
    </source>
</evidence>
<accession>X1ULE9</accession>
<name>X1ULE9_9ZZZZ</name>
<dbReference type="EMBL" id="BARW01034250">
    <property type="protein sequence ID" value="GAJ04412.1"/>
    <property type="molecule type" value="Genomic_DNA"/>
</dbReference>
<comment type="caution">
    <text evidence="1">The sequence shown here is derived from an EMBL/GenBank/DDBJ whole genome shotgun (WGS) entry which is preliminary data.</text>
</comment>
<proteinExistence type="predicted"/>
<gene>
    <name evidence="1" type="ORF">S12H4_53725</name>
</gene>
<organism evidence="1">
    <name type="scientific">marine sediment metagenome</name>
    <dbReference type="NCBI Taxonomy" id="412755"/>
    <lineage>
        <taxon>unclassified sequences</taxon>
        <taxon>metagenomes</taxon>
        <taxon>ecological metagenomes</taxon>
    </lineage>
</organism>
<dbReference type="AlphaFoldDB" id="X1ULE9"/>
<reference evidence="1" key="1">
    <citation type="journal article" date="2014" name="Front. Microbiol.">
        <title>High frequency of phylogenetically diverse reductive dehalogenase-homologous genes in deep subseafloor sedimentary metagenomes.</title>
        <authorList>
            <person name="Kawai M."/>
            <person name="Futagami T."/>
            <person name="Toyoda A."/>
            <person name="Takaki Y."/>
            <person name="Nishi S."/>
            <person name="Hori S."/>
            <person name="Arai W."/>
            <person name="Tsubouchi T."/>
            <person name="Morono Y."/>
            <person name="Uchiyama I."/>
            <person name="Ito T."/>
            <person name="Fujiyama A."/>
            <person name="Inagaki F."/>
            <person name="Takami H."/>
        </authorList>
    </citation>
    <scope>NUCLEOTIDE SEQUENCE</scope>
    <source>
        <strain evidence="1">Expedition CK06-06</strain>
    </source>
</reference>
<sequence length="49" mass="5447">MNRVEAFIGVTLQPLLDIVLDYGQPATDAVEDEILLELDALTSYAFISY</sequence>
<feature type="non-terminal residue" evidence="1">
    <location>
        <position position="49"/>
    </location>
</feature>
<protein>
    <submittedName>
        <fullName evidence="1">Uncharacterized protein</fullName>
    </submittedName>
</protein>